<organism evidence="2">
    <name type="scientific">Anguilla anguilla</name>
    <name type="common">European freshwater eel</name>
    <name type="synonym">Muraena anguilla</name>
    <dbReference type="NCBI Taxonomy" id="7936"/>
    <lineage>
        <taxon>Eukaryota</taxon>
        <taxon>Metazoa</taxon>
        <taxon>Chordata</taxon>
        <taxon>Craniata</taxon>
        <taxon>Vertebrata</taxon>
        <taxon>Euteleostomi</taxon>
        <taxon>Actinopterygii</taxon>
        <taxon>Neopterygii</taxon>
        <taxon>Teleostei</taxon>
        <taxon>Anguilliformes</taxon>
        <taxon>Anguillidae</taxon>
        <taxon>Anguilla</taxon>
    </lineage>
</organism>
<dbReference type="EMBL" id="GBXM01072511">
    <property type="protein sequence ID" value="JAH36066.1"/>
    <property type="molecule type" value="Transcribed_RNA"/>
</dbReference>
<dbReference type="AlphaFoldDB" id="A0A0E9S459"/>
<feature type="region of interest" description="Disordered" evidence="1">
    <location>
        <begin position="1"/>
        <end position="26"/>
    </location>
</feature>
<protein>
    <submittedName>
        <fullName evidence="2">Uncharacterized protein</fullName>
    </submittedName>
</protein>
<feature type="compositionally biased region" description="Polar residues" evidence="1">
    <location>
        <begin position="7"/>
        <end position="26"/>
    </location>
</feature>
<reference evidence="2" key="1">
    <citation type="submission" date="2014-11" db="EMBL/GenBank/DDBJ databases">
        <authorList>
            <person name="Amaro Gonzalez C."/>
        </authorList>
    </citation>
    <scope>NUCLEOTIDE SEQUENCE</scope>
</reference>
<sequence>MSRKTRPNTGTVTSHCQNKGILQTHF</sequence>
<evidence type="ECO:0000256" key="1">
    <source>
        <dbReference type="SAM" id="MobiDB-lite"/>
    </source>
</evidence>
<evidence type="ECO:0000313" key="2">
    <source>
        <dbReference type="EMBL" id="JAH36066.1"/>
    </source>
</evidence>
<proteinExistence type="predicted"/>
<name>A0A0E9S459_ANGAN</name>
<accession>A0A0E9S459</accession>
<reference evidence="2" key="2">
    <citation type="journal article" date="2015" name="Fish Shellfish Immunol.">
        <title>Early steps in the European eel (Anguilla anguilla)-Vibrio vulnificus interaction in the gills: Role of the RtxA13 toxin.</title>
        <authorList>
            <person name="Callol A."/>
            <person name="Pajuelo D."/>
            <person name="Ebbesson L."/>
            <person name="Teles M."/>
            <person name="MacKenzie S."/>
            <person name="Amaro C."/>
        </authorList>
    </citation>
    <scope>NUCLEOTIDE SEQUENCE</scope>
</reference>